<dbReference type="AlphaFoldDB" id="A0A1Y2HGM2"/>
<dbReference type="InterPro" id="IPR037143">
    <property type="entry name" value="4-PPantetheinyl_Trfase_dom_sf"/>
</dbReference>
<accession>A0A1Y2HGM2</accession>
<dbReference type="SUPFAM" id="SSF56214">
    <property type="entry name" value="4'-phosphopantetheinyl transferase"/>
    <property type="match status" value="1"/>
</dbReference>
<dbReference type="STRING" id="765915.A0A1Y2HGM2"/>
<protein>
    <submittedName>
        <fullName evidence="3">4'-phosphopantetheinyl transferase superfamily</fullName>
    </submittedName>
</protein>
<keyword evidence="1 3" id="KW-0808">Transferase</keyword>
<dbReference type="GO" id="GO:0008897">
    <property type="term" value="F:holo-[acyl-carrier-protein] synthase activity"/>
    <property type="evidence" value="ECO:0007669"/>
    <property type="project" value="InterPro"/>
</dbReference>
<keyword evidence="4" id="KW-1185">Reference proteome</keyword>
<evidence type="ECO:0000256" key="1">
    <source>
        <dbReference type="ARBA" id="ARBA00022679"/>
    </source>
</evidence>
<reference evidence="3 4" key="1">
    <citation type="submission" date="2016-07" db="EMBL/GenBank/DDBJ databases">
        <title>Pervasive Adenine N6-methylation of Active Genes in Fungi.</title>
        <authorList>
            <consortium name="DOE Joint Genome Institute"/>
            <person name="Mondo S.J."/>
            <person name="Dannebaum R.O."/>
            <person name="Kuo R.C."/>
            <person name="Labutti K."/>
            <person name="Haridas S."/>
            <person name="Kuo A."/>
            <person name="Salamov A."/>
            <person name="Ahrendt S.R."/>
            <person name="Lipzen A."/>
            <person name="Sullivan W."/>
            <person name="Andreopoulos W.B."/>
            <person name="Clum A."/>
            <person name="Lindquist E."/>
            <person name="Daum C."/>
            <person name="Ramamoorthy G.K."/>
            <person name="Gryganskyi A."/>
            <person name="Culley D."/>
            <person name="Magnuson J.K."/>
            <person name="James T.Y."/>
            <person name="O'Malley M.A."/>
            <person name="Stajich J.E."/>
            <person name="Spatafora J.W."/>
            <person name="Visel A."/>
            <person name="Grigoriev I.V."/>
        </authorList>
    </citation>
    <scope>NUCLEOTIDE SEQUENCE [LARGE SCALE GENOMIC DNA]</scope>
    <source>
        <strain evidence="3 4">PL171</strain>
    </source>
</reference>
<gene>
    <name evidence="3" type="ORF">BCR44DRAFT_118734</name>
</gene>
<name>A0A1Y2HGM2_9FUNG</name>
<dbReference type="OrthoDB" id="15433at2759"/>
<sequence>MATRILGIGVDILDTSRIARLLAQPVKAQLFARRILSTHERAQFAAKEAVFKACYPHTRLLWDQVSVVKPDDGPKPVMLIHGPPVLADRVAGVHLSVSHDGEYLVAMVVVEEKVGAGR</sequence>
<feature type="domain" description="4'-phosphopantetheinyl transferase" evidence="2">
    <location>
        <begin position="7"/>
        <end position="106"/>
    </location>
</feature>
<dbReference type="Gene3D" id="3.90.470.20">
    <property type="entry name" value="4'-phosphopantetheinyl transferase domain"/>
    <property type="match status" value="2"/>
</dbReference>
<organism evidence="3 4">
    <name type="scientific">Catenaria anguillulae PL171</name>
    <dbReference type="NCBI Taxonomy" id="765915"/>
    <lineage>
        <taxon>Eukaryota</taxon>
        <taxon>Fungi</taxon>
        <taxon>Fungi incertae sedis</taxon>
        <taxon>Blastocladiomycota</taxon>
        <taxon>Blastocladiomycetes</taxon>
        <taxon>Blastocladiales</taxon>
        <taxon>Catenariaceae</taxon>
        <taxon>Catenaria</taxon>
    </lineage>
</organism>
<dbReference type="EMBL" id="MCFL01000038">
    <property type="protein sequence ID" value="ORZ33144.1"/>
    <property type="molecule type" value="Genomic_DNA"/>
</dbReference>
<proteinExistence type="predicted"/>
<dbReference type="Proteomes" id="UP000193411">
    <property type="component" value="Unassembled WGS sequence"/>
</dbReference>
<evidence type="ECO:0000259" key="2">
    <source>
        <dbReference type="Pfam" id="PF01648"/>
    </source>
</evidence>
<dbReference type="InterPro" id="IPR008278">
    <property type="entry name" value="4-PPantetheinyl_Trfase_dom"/>
</dbReference>
<evidence type="ECO:0000313" key="3">
    <source>
        <dbReference type="EMBL" id="ORZ33144.1"/>
    </source>
</evidence>
<comment type="caution">
    <text evidence="3">The sequence shown here is derived from an EMBL/GenBank/DDBJ whole genome shotgun (WGS) entry which is preliminary data.</text>
</comment>
<evidence type="ECO:0000313" key="4">
    <source>
        <dbReference type="Proteomes" id="UP000193411"/>
    </source>
</evidence>
<dbReference type="GO" id="GO:0000287">
    <property type="term" value="F:magnesium ion binding"/>
    <property type="evidence" value="ECO:0007669"/>
    <property type="project" value="InterPro"/>
</dbReference>
<dbReference type="Pfam" id="PF01648">
    <property type="entry name" value="ACPS"/>
    <property type="match status" value="1"/>
</dbReference>